<dbReference type="OrthoDB" id="444119at2759"/>
<keyword evidence="2 5" id="KW-0812">Transmembrane</keyword>
<evidence type="ECO:0000259" key="6">
    <source>
        <dbReference type="Pfam" id="PF00520"/>
    </source>
</evidence>
<evidence type="ECO:0000256" key="1">
    <source>
        <dbReference type="ARBA" id="ARBA00004141"/>
    </source>
</evidence>
<feature type="transmembrane region" description="Helical" evidence="5">
    <location>
        <begin position="37"/>
        <end position="57"/>
    </location>
</feature>
<gene>
    <name evidence="7" type="ORF">H310_09333</name>
</gene>
<proteinExistence type="predicted"/>
<dbReference type="STRING" id="157072.A0A024TXH0"/>
<comment type="subcellular location">
    <subcellularLocation>
        <location evidence="1">Membrane</location>
        <topology evidence="1">Multi-pass membrane protein</topology>
    </subcellularLocation>
</comment>
<dbReference type="Pfam" id="PF00520">
    <property type="entry name" value="Ion_trans"/>
    <property type="match status" value="1"/>
</dbReference>
<feature type="transmembrane region" description="Helical" evidence="5">
    <location>
        <begin position="407"/>
        <end position="429"/>
    </location>
</feature>
<evidence type="ECO:0000313" key="7">
    <source>
        <dbReference type="EMBL" id="ETV98037.1"/>
    </source>
</evidence>
<dbReference type="GO" id="GO:0016020">
    <property type="term" value="C:membrane"/>
    <property type="evidence" value="ECO:0007669"/>
    <property type="project" value="UniProtKB-SubCell"/>
</dbReference>
<dbReference type="VEuPathDB" id="FungiDB:H310_09333"/>
<feature type="transmembrane region" description="Helical" evidence="5">
    <location>
        <begin position="436"/>
        <end position="454"/>
    </location>
</feature>
<dbReference type="eggNOG" id="ENOG502SFWN">
    <property type="taxonomic scope" value="Eukaryota"/>
</dbReference>
<accession>A0A024TXH0</accession>
<keyword evidence="4 5" id="KW-0472">Membrane</keyword>
<dbReference type="GeneID" id="20086383"/>
<feature type="transmembrane region" description="Helical" evidence="5">
    <location>
        <begin position="299"/>
        <end position="321"/>
    </location>
</feature>
<evidence type="ECO:0000256" key="2">
    <source>
        <dbReference type="ARBA" id="ARBA00022692"/>
    </source>
</evidence>
<dbReference type="RefSeq" id="XP_008873598.1">
    <property type="nucleotide sequence ID" value="XM_008875376.1"/>
</dbReference>
<dbReference type="InterPro" id="IPR051223">
    <property type="entry name" value="Polycystin"/>
</dbReference>
<evidence type="ECO:0000256" key="5">
    <source>
        <dbReference type="SAM" id="Phobius"/>
    </source>
</evidence>
<dbReference type="InterPro" id="IPR005821">
    <property type="entry name" value="Ion_trans_dom"/>
</dbReference>
<feature type="domain" description="Ion transport" evidence="6">
    <location>
        <begin position="371"/>
        <end position="501"/>
    </location>
</feature>
<reference evidence="7" key="1">
    <citation type="submission" date="2013-12" db="EMBL/GenBank/DDBJ databases">
        <title>The Genome Sequence of Aphanomyces invadans NJM9701.</title>
        <authorList>
            <consortium name="The Broad Institute Genomics Platform"/>
            <person name="Russ C."/>
            <person name="Tyler B."/>
            <person name="van West P."/>
            <person name="Dieguez-Uribeondo J."/>
            <person name="Young S.K."/>
            <person name="Zeng Q."/>
            <person name="Gargeya S."/>
            <person name="Fitzgerald M."/>
            <person name="Abouelleil A."/>
            <person name="Alvarado L."/>
            <person name="Chapman S.B."/>
            <person name="Gainer-Dewar J."/>
            <person name="Goldberg J."/>
            <person name="Griggs A."/>
            <person name="Gujja S."/>
            <person name="Hansen M."/>
            <person name="Howarth C."/>
            <person name="Imamovic A."/>
            <person name="Ireland A."/>
            <person name="Larimer J."/>
            <person name="McCowan C."/>
            <person name="Murphy C."/>
            <person name="Pearson M."/>
            <person name="Poon T.W."/>
            <person name="Priest M."/>
            <person name="Roberts A."/>
            <person name="Saif S."/>
            <person name="Shea T."/>
            <person name="Sykes S."/>
            <person name="Wortman J."/>
            <person name="Nusbaum C."/>
            <person name="Birren B."/>
        </authorList>
    </citation>
    <scope>NUCLEOTIDE SEQUENCE [LARGE SCALE GENOMIC DNA]</scope>
    <source>
        <strain evidence="7">NJM9701</strain>
    </source>
</reference>
<dbReference type="GO" id="GO:0005216">
    <property type="term" value="F:monoatomic ion channel activity"/>
    <property type="evidence" value="ECO:0007669"/>
    <property type="project" value="InterPro"/>
</dbReference>
<protein>
    <recommendedName>
        <fullName evidence="6">Ion transport domain-containing protein</fullName>
    </recommendedName>
</protein>
<organism evidence="7">
    <name type="scientific">Aphanomyces invadans</name>
    <dbReference type="NCBI Taxonomy" id="157072"/>
    <lineage>
        <taxon>Eukaryota</taxon>
        <taxon>Sar</taxon>
        <taxon>Stramenopiles</taxon>
        <taxon>Oomycota</taxon>
        <taxon>Saprolegniomycetes</taxon>
        <taxon>Saprolegniales</taxon>
        <taxon>Verrucalvaceae</taxon>
        <taxon>Aphanomyces</taxon>
    </lineage>
</organism>
<dbReference type="AlphaFoldDB" id="A0A024TXH0"/>
<dbReference type="PANTHER" id="PTHR10877">
    <property type="entry name" value="POLYCYSTIN FAMILY MEMBER"/>
    <property type="match status" value="1"/>
</dbReference>
<feature type="transmembrane region" description="Helical" evidence="5">
    <location>
        <begin position="367"/>
        <end position="387"/>
    </location>
</feature>
<evidence type="ECO:0000256" key="4">
    <source>
        <dbReference type="ARBA" id="ARBA00023136"/>
    </source>
</evidence>
<dbReference type="EMBL" id="KI913971">
    <property type="protein sequence ID" value="ETV98037.1"/>
    <property type="molecule type" value="Genomic_DNA"/>
</dbReference>
<dbReference type="PANTHER" id="PTHR10877:SF183">
    <property type="entry name" value="AT14535P-RELATED"/>
    <property type="match status" value="1"/>
</dbReference>
<dbReference type="Gene3D" id="1.10.287.70">
    <property type="match status" value="1"/>
</dbReference>
<name>A0A024TXH0_9STRA</name>
<sequence length="621" mass="70195">MAAMPSSMTLRRSLSSYNILTVQDVVEAYDSRNEFKAIFITPVVYVFFFIFFASAALTHVPIETMFPSQNGLYSTLVTSGSDTLTPESPMQFKNIQSHADVFAWLTNTFVPTVFASTDYNNDTIPIDQVGRIASFQIIVGAVEVKVYVAPVVPCKDSVSLSAIYNTCHDYEHVQETKPWYLSPKLPGPEIYDWVDHVKQSRSLVNTSTTALHINIATYNGELNLLCITALQIKFQRGGYIDTRSKMTSMPLDPYGNDASNGLMDFFTAIMFVTVVSIEYRKISRHRMRHTVVWTKWRTITWMSLVSVLTFYVFWTILSVMVDADGLKHDIITMQDPAFDFDASYDLGVQYLSTIMERMKSMGTIMTILRLSAMVAMCLLMFRILGSLRFHPGLNVVMATLTKSLRSLAPFFFVFVVCLSAFVLSGCLLFGDSTKAFGSIGMSYVTVVNMLFGQFNPDTVLDVNYYTAVVWYWSAMVILFLVLFNMLLAIVIDSFEKVHDRTEKRSSPYFAAISGLARLEGPWLWPWSHRDMQRLGRAVQSNELTDVSPSAIAKHLAIPDEQARRLLMKVRAFKQVMDVLRDSYEDEHEREVEGPSTQDLSNQLTALQTQIATLVARLDSPV</sequence>
<feature type="transmembrane region" description="Helical" evidence="5">
    <location>
        <begin position="469"/>
        <end position="494"/>
    </location>
</feature>
<keyword evidence="3 5" id="KW-1133">Transmembrane helix</keyword>
<evidence type="ECO:0000256" key="3">
    <source>
        <dbReference type="ARBA" id="ARBA00022989"/>
    </source>
</evidence>